<proteinExistence type="predicted"/>
<dbReference type="PROSITE" id="PS50005">
    <property type="entry name" value="TPR"/>
    <property type="match status" value="1"/>
</dbReference>
<evidence type="ECO:0000313" key="3">
    <source>
        <dbReference type="Proteomes" id="UP000468581"/>
    </source>
</evidence>
<feature type="repeat" description="TPR" evidence="1">
    <location>
        <begin position="324"/>
        <end position="357"/>
    </location>
</feature>
<dbReference type="PANTHER" id="PTHR48098:SF6">
    <property type="entry name" value="FERRI-BACILLIBACTIN ESTERASE BESA"/>
    <property type="match status" value="1"/>
</dbReference>
<sequence length="374" mass="43441">MKTTFSLILLVFSVSGLFSQTKGSEVSIGTNFSINSKILNQDRDIQIYLPDSYESSKENYPVLYILDGQRFFTNGVAIQRSTIAPAEIPEMIVVGINSSRELRYTLFGDESTKFTSFIKNEVIPFIDSNYRTTGERIIFGWEAGAYYVSEMILKEKDLFSGAIASNGGYASEETVKGFNCDKEIYLYMANSRKDIYNISSSDTFNDALKKNSPKNLIWKYELLDDEVHQSLPYLAMYKGIKYYYHNYPSLIFETIRAYVDAGGIPYLKSYFKERAKRFGGEGKIDNSTKNRLIWLAWNRDNFEYFSFFMEEFKDVLSTQRYASAYWQNRFGQFYLKHKDYKNAIRYFEAGIKKYPNTEFDEAMKKGLKTAQKNK</sequence>
<accession>A0A6P0UFQ5</accession>
<comment type="caution">
    <text evidence="2">The sequence shown here is derived from an EMBL/GenBank/DDBJ whole genome shotgun (WGS) entry which is preliminary data.</text>
</comment>
<dbReference type="AlphaFoldDB" id="A0A6P0UFQ5"/>
<dbReference type="EMBL" id="JAABOO010000001">
    <property type="protein sequence ID" value="NER12094.1"/>
    <property type="molecule type" value="Genomic_DNA"/>
</dbReference>
<dbReference type="Pfam" id="PF00756">
    <property type="entry name" value="Esterase"/>
    <property type="match status" value="1"/>
</dbReference>
<reference evidence="2 3" key="1">
    <citation type="submission" date="2020-01" db="EMBL/GenBank/DDBJ databases">
        <title>Leptobacterium flavescens.</title>
        <authorList>
            <person name="Wang G."/>
        </authorList>
    </citation>
    <scope>NUCLEOTIDE SEQUENCE [LARGE SCALE GENOMIC DNA]</scope>
    <source>
        <strain evidence="2 3">KCTC 22160</strain>
    </source>
</reference>
<keyword evidence="3" id="KW-1185">Reference proteome</keyword>
<dbReference type="SUPFAM" id="SSF53474">
    <property type="entry name" value="alpha/beta-Hydrolases"/>
    <property type="match status" value="1"/>
</dbReference>
<protein>
    <submittedName>
        <fullName evidence="2">Esterase</fullName>
    </submittedName>
</protein>
<dbReference type="InterPro" id="IPR050583">
    <property type="entry name" value="Mycobacterial_A85_antigen"/>
</dbReference>
<dbReference type="RefSeq" id="WP_163605131.1">
    <property type="nucleotide sequence ID" value="NZ_JAABOO010000001.1"/>
</dbReference>
<dbReference type="Proteomes" id="UP000468581">
    <property type="component" value="Unassembled WGS sequence"/>
</dbReference>
<dbReference type="Gene3D" id="3.40.50.1820">
    <property type="entry name" value="alpha/beta hydrolase"/>
    <property type="match status" value="1"/>
</dbReference>
<gene>
    <name evidence="2" type="ORF">GWK08_01450</name>
</gene>
<evidence type="ECO:0000256" key="1">
    <source>
        <dbReference type="PROSITE-ProRule" id="PRU00339"/>
    </source>
</evidence>
<dbReference type="PANTHER" id="PTHR48098">
    <property type="entry name" value="ENTEROCHELIN ESTERASE-RELATED"/>
    <property type="match status" value="1"/>
</dbReference>
<organism evidence="2 3">
    <name type="scientific">Leptobacterium flavescens</name>
    <dbReference type="NCBI Taxonomy" id="472055"/>
    <lineage>
        <taxon>Bacteria</taxon>
        <taxon>Pseudomonadati</taxon>
        <taxon>Bacteroidota</taxon>
        <taxon>Flavobacteriia</taxon>
        <taxon>Flavobacteriales</taxon>
        <taxon>Flavobacteriaceae</taxon>
        <taxon>Leptobacterium</taxon>
    </lineage>
</organism>
<dbReference type="InterPro" id="IPR019734">
    <property type="entry name" value="TPR_rpt"/>
</dbReference>
<evidence type="ECO:0000313" key="2">
    <source>
        <dbReference type="EMBL" id="NER12094.1"/>
    </source>
</evidence>
<dbReference type="InterPro" id="IPR029058">
    <property type="entry name" value="AB_hydrolase_fold"/>
</dbReference>
<name>A0A6P0UFQ5_9FLAO</name>
<keyword evidence="1" id="KW-0802">TPR repeat</keyword>
<dbReference type="InterPro" id="IPR000801">
    <property type="entry name" value="Esterase-like"/>
</dbReference>